<sequence>MDFDLRNWELKVRRTYRAKGTGKPEQIPIQRVTITQPICVIKIINPLAKSTWYFAANCTAFINNIAVLNKRINLDEPTFVDIGKKASSYDLEFWFPWWHQQINLQIWQHPPDESDIITTLNRIEQKIDDISNYGGY</sequence>
<evidence type="ECO:0000313" key="2">
    <source>
        <dbReference type="Proteomes" id="UP000235025"/>
    </source>
</evidence>
<comment type="caution">
    <text evidence="1">The sequence shown here is derived from an EMBL/GenBank/DDBJ whole genome shotgun (WGS) entry which is preliminary data.</text>
</comment>
<dbReference type="EMBL" id="NMQA01000323">
    <property type="protein sequence ID" value="PLZ95298.1"/>
    <property type="molecule type" value="Genomic_DNA"/>
</dbReference>
<dbReference type="Proteomes" id="UP000235025">
    <property type="component" value="Unassembled WGS sequence"/>
</dbReference>
<name>A0A2N6KAL7_9CYAN</name>
<reference evidence="1 2" key="1">
    <citation type="submission" date="2017-07" db="EMBL/GenBank/DDBJ databases">
        <title>Genomes of Fischerella (Mastigocladus) sp. strains.</title>
        <authorList>
            <person name="Miller S.R."/>
        </authorList>
    </citation>
    <scope>NUCLEOTIDE SEQUENCE [LARGE SCALE GENOMIC DNA]</scope>
    <source>
        <strain evidence="1 2">CCMEE 5268</strain>
    </source>
</reference>
<gene>
    <name evidence="1" type="ORF">CEN50_22845</name>
</gene>
<organism evidence="1 2">
    <name type="scientific">Fischerella thermalis CCMEE 5268</name>
    <dbReference type="NCBI Taxonomy" id="2019662"/>
    <lineage>
        <taxon>Bacteria</taxon>
        <taxon>Bacillati</taxon>
        <taxon>Cyanobacteriota</taxon>
        <taxon>Cyanophyceae</taxon>
        <taxon>Nostocales</taxon>
        <taxon>Hapalosiphonaceae</taxon>
        <taxon>Fischerella</taxon>
    </lineage>
</organism>
<dbReference type="AlphaFoldDB" id="A0A2N6KAL7"/>
<evidence type="ECO:0000313" key="1">
    <source>
        <dbReference type="EMBL" id="PLZ95298.1"/>
    </source>
</evidence>
<protein>
    <submittedName>
        <fullName evidence="1">Uncharacterized protein</fullName>
    </submittedName>
</protein>
<dbReference type="RefSeq" id="WP_102174901.1">
    <property type="nucleotide sequence ID" value="NZ_NMQA01000323.1"/>
</dbReference>
<accession>A0A2N6KAL7</accession>
<proteinExistence type="predicted"/>